<keyword evidence="1" id="KW-1185">Reference proteome</keyword>
<dbReference type="AlphaFoldDB" id="A0AB40CL20"/>
<dbReference type="RefSeq" id="XP_039140515.1">
    <property type="nucleotide sequence ID" value="XM_039284581.1"/>
</dbReference>
<dbReference type="GeneID" id="120277731"/>
<proteinExistence type="predicted"/>
<dbReference type="InterPro" id="IPR021109">
    <property type="entry name" value="Peptidase_aspartic_dom_sf"/>
</dbReference>
<dbReference type="CDD" id="cd00303">
    <property type="entry name" value="retropepsin_like"/>
    <property type="match status" value="1"/>
</dbReference>
<accession>A0AB40CL20</accession>
<dbReference type="Pfam" id="PF13650">
    <property type="entry name" value="Asp_protease_2"/>
    <property type="match status" value="1"/>
</dbReference>
<dbReference type="PANTHER" id="PTHR33067">
    <property type="entry name" value="RNA-DIRECTED DNA POLYMERASE-RELATED"/>
    <property type="match status" value="1"/>
</dbReference>
<dbReference type="Gene3D" id="2.40.70.10">
    <property type="entry name" value="Acid Proteases"/>
    <property type="match status" value="1"/>
</dbReference>
<dbReference type="Proteomes" id="UP001515500">
    <property type="component" value="Chromosome 15"/>
</dbReference>
<name>A0AB40CL20_DIOCR</name>
<sequence length="153" mass="17568">MIQRKLPKKLTNPGSFIIPCVIGDSTQERALADSGANINVMPYKLFLKLGLEDMRPTRMTIQLADRSIKKPRNVVEDVLVRVDKLIIRVDFIILDVDDDVKEVLAINLLDEFLEGMDRDECKENNPPPTQECKPNEFYQSGQDTMRHLFECHP</sequence>
<protein>
    <submittedName>
        <fullName evidence="2">Uncharacterized protein LOC120277731</fullName>
    </submittedName>
</protein>
<dbReference type="SUPFAM" id="SSF50630">
    <property type="entry name" value="Acid proteases"/>
    <property type="match status" value="1"/>
</dbReference>
<reference evidence="2" key="1">
    <citation type="submission" date="2025-08" db="UniProtKB">
        <authorList>
            <consortium name="RefSeq"/>
        </authorList>
    </citation>
    <scope>IDENTIFICATION</scope>
</reference>
<organism evidence="1 2">
    <name type="scientific">Dioscorea cayennensis subsp. rotundata</name>
    <name type="common">White Guinea yam</name>
    <name type="synonym">Dioscorea rotundata</name>
    <dbReference type="NCBI Taxonomy" id="55577"/>
    <lineage>
        <taxon>Eukaryota</taxon>
        <taxon>Viridiplantae</taxon>
        <taxon>Streptophyta</taxon>
        <taxon>Embryophyta</taxon>
        <taxon>Tracheophyta</taxon>
        <taxon>Spermatophyta</taxon>
        <taxon>Magnoliopsida</taxon>
        <taxon>Liliopsida</taxon>
        <taxon>Dioscoreales</taxon>
        <taxon>Dioscoreaceae</taxon>
        <taxon>Dioscorea</taxon>
    </lineage>
</organism>
<gene>
    <name evidence="2" type="primary">LOC120277731</name>
</gene>
<evidence type="ECO:0000313" key="2">
    <source>
        <dbReference type="RefSeq" id="XP_039140515.1"/>
    </source>
</evidence>
<evidence type="ECO:0000313" key="1">
    <source>
        <dbReference type="Proteomes" id="UP001515500"/>
    </source>
</evidence>
<dbReference type="PANTHER" id="PTHR33067:SF9">
    <property type="entry name" value="RNA-DIRECTED DNA POLYMERASE"/>
    <property type="match status" value="1"/>
</dbReference>